<keyword evidence="15" id="KW-0472">Membrane</keyword>
<dbReference type="SUPFAM" id="SSF56601">
    <property type="entry name" value="beta-lactamase/transpeptidase-like"/>
    <property type="match status" value="1"/>
</dbReference>
<dbReference type="InterPro" id="IPR050396">
    <property type="entry name" value="Glycosyltr_51/Transpeptidase"/>
</dbReference>
<protein>
    <submittedName>
        <fullName evidence="18">Multimodular transpeptidase-transglycosylase</fullName>
        <ecNumber evidence="18">2.4.1.129</ecNumber>
    </submittedName>
</protein>
<dbReference type="Pfam" id="PF00905">
    <property type="entry name" value="Transpeptidase"/>
    <property type="match status" value="1"/>
</dbReference>
<dbReference type="Proteomes" id="UP000182631">
    <property type="component" value="Unassembled WGS sequence"/>
</dbReference>
<evidence type="ECO:0000256" key="12">
    <source>
        <dbReference type="ARBA" id="ARBA00034000"/>
    </source>
</evidence>
<dbReference type="GO" id="GO:0008360">
    <property type="term" value="P:regulation of cell shape"/>
    <property type="evidence" value="ECO:0007669"/>
    <property type="project" value="UniProtKB-KW"/>
</dbReference>
<evidence type="ECO:0000259" key="16">
    <source>
        <dbReference type="Pfam" id="PF00905"/>
    </source>
</evidence>
<comment type="catalytic activity">
    <reaction evidence="12">
        <text>Preferential cleavage: (Ac)2-L-Lys-D-Ala-|-D-Ala. Also transpeptidation of peptidyl-alanyl moieties that are N-acyl substituents of D-alanine.</text>
        <dbReference type="EC" id="3.4.16.4"/>
    </reaction>
</comment>
<dbReference type="SUPFAM" id="SSF53955">
    <property type="entry name" value="Lysozyme-like"/>
    <property type="match status" value="1"/>
</dbReference>
<evidence type="ECO:0000256" key="3">
    <source>
        <dbReference type="ARBA" id="ARBA00022645"/>
    </source>
</evidence>
<dbReference type="EMBL" id="FITM01000064">
    <property type="protein sequence ID" value="SAY38643.1"/>
    <property type="molecule type" value="Genomic_DNA"/>
</dbReference>
<dbReference type="GO" id="GO:0008658">
    <property type="term" value="F:penicillin binding"/>
    <property type="evidence" value="ECO:0007669"/>
    <property type="project" value="InterPro"/>
</dbReference>
<feature type="domain" description="Penicillin-binding protein transpeptidase" evidence="16">
    <location>
        <begin position="324"/>
        <end position="568"/>
    </location>
</feature>
<keyword evidence="7" id="KW-0378">Hydrolase</keyword>
<dbReference type="GO" id="GO:0006508">
    <property type="term" value="P:proteolysis"/>
    <property type="evidence" value="ECO:0007669"/>
    <property type="project" value="UniProtKB-KW"/>
</dbReference>
<name>A0A164ZQL8_9SYNE</name>
<keyword evidence="9" id="KW-0573">Peptidoglycan synthesis</keyword>
<dbReference type="AlphaFoldDB" id="A0A164ZQL8"/>
<keyword evidence="4" id="KW-0645">Protease</keyword>
<dbReference type="RefSeq" id="WP_074457096.1">
    <property type="nucleotide sequence ID" value="NZ_FITM01000064.1"/>
</dbReference>
<dbReference type="PANTHER" id="PTHR32282:SF31">
    <property type="entry name" value="PEPTIDOGLYCAN GLYCOSYLTRANSFERASE"/>
    <property type="match status" value="1"/>
</dbReference>
<comment type="catalytic activity">
    <reaction evidence="13">
        <text>[GlcNAc-(1-&gt;4)-Mur2Ac(oyl-L-Ala-gamma-D-Glu-L-Lys-D-Ala-D-Ala)](n)-di-trans,octa-cis-undecaprenyl diphosphate + beta-D-GlcNAc-(1-&gt;4)-Mur2Ac(oyl-L-Ala-gamma-D-Glu-L-Lys-D-Ala-D-Ala)-di-trans,octa-cis-undecaprenyl diphosphate = [GlcNAc-(1-&gt;4)-Mur2Ac(oyl-L-Ala-gamma-D-Glu-L-Lys-D-Ala-D-Ala)](n+1)-di-trans,octa-cis-undecaprenyl diphosphate + di-trans,octa-cis-undecaprenyl diphosphate + H(+)</text>
        <dbReference type="Rhea" id="RHEA:23708"/>
        <dbReference type="Rhea" id="RHEA-COMP:9602"/>
        <dbReference type="Rhea" id="RHEA-COMP:9603"/>
        <dbReference type="ChEBI" id="CHEBI:15378"/>
        <dbReference type="ChEBI" id="CHEBI:58405"/>
        <dbReference type="ChEBI" id="CHEBI:60033"/>
        <dbReference type="ChEBI" id="CHEBI:78435"/>
        <dbReference type="EC" id="2.4.99.28"/>
    </reaction>
</comment>
<dbReference type="NCBIfam" id="TIGR02074">
    <property type="entry name" value="PBP_1a_fam"/>
    <property type="match status" value="1"/>
</dbReference>
<evidence type="ECO:0000313" key="18">
    <source>
        <dbReference type="EMBL" id="SAY38643.1"/>
    </source>
</evidence>
<keyword evidence="5 18" id="KW-0328">Glycosyltransferase</keyword>
<dbReference type="Pfam" id="PF00912">
    <property type="entry name" value="Transgly"/>
    <property type="match status" value="1"/>
</dbReference>
<evidence type="ECO:0000313" key="19">
    <source>
        <dbReference type="Proteomes" id="UP000182631"/>
    </source>
</evidence>
<keyword evidence="10" id="KW-0511">Multifunctional enzyme</keyword>
<dbReference type="InterPro" id="IPR001460">
    <property type="entry name" value="PCN-bd_Tpept"/>
</dbReference>
<keyword evidence="8" id="KW-0133">Cell shape</keyword>
<keyword evidence="11" id="KW-0961">Cell wall biogenesis/degradation</keyword>
<keyword evidence="15" id="KW-0812">Transmembrane</keyword>
<reference evidence="19" key="1">
    <citation type="submission" date="2016-02" db="EMBL/GenBank/DDBJ databases">
        <authorList>
            <person name="liu f."/>
        </authorList>
    </citation>
    <scope>NUCLEOTIDE SEQUENCE [LARGE SCALE GENOMIC DNA]</scope>
</reference>
<evidence type="ECO:0000256" key="11">
    <source>
        <dbReference type="ARBA" id="ARBA00023316"/>
    </source>
</evidence>
<dbReference type="Gene3D" id="3.40.710.10">
    <property type="entry name" value="DD-peptidase/beta-lactamase superfamily"/>
    <property type="match status" value="1"/>
</dbReference>
<dbReference type="InterPro" id="IPR001264">
    <property type="entry name" value="Glyco_trans_51"/>
</dbReference>
<dbReference type="GO" id="GO:0008955">
    <property type="term" value="F:peptidoglycan glycosyltransferase activity"/>
    <property type="evidence" value="ECO:0007669"/>
    <property type="project" value="UniProtKB-EC"/>
</dbReference>
<dbReference type="Gene3D" id="1.10.3810.10">
    <property type="entry name" value="Biosynthetic peptidoglycan transglycosylase-like"/>
    <property type="match status" value="1"/>
</dbReference>
<evidence type="ECO:0000256" key="13">
    <source>
        <dbReference type="ARBA" id="ARBA00049902"/>
    </source>
</evidence>
<evidence type="ECO:0000256" key="9">
    <source>
        <dbReference type="ARBA" id="ARBA00022984"/>
    </source>
</evidence>
<dbReference type="EC" id="2.4.1.129" evidence="18"/>
<gene>
    <name evidence="18" type="ORF">FLM9_544</name>
</gene>
<evidence type="ECO:0000256" key="14">
    <source>
        <dbReference type="SAM" id="MobiDB-lite"/>
    </source>
</evidence>
<evidence type="ECO:0000256" key="10">
    <source>
        <dbReference type="ARBA" id="ARBA00023268"/>
    </source>
</evidence>
<keyword evidence="19" id="KW-1185">Reference proteome</keyword>
<evidence type="ECO:0000256" key="6">
    <source>
        <dbReference type="ARBA" id="ARBA00022679"/>
    </source>
</evidence>
<evidence type="ECO:0000256" key="7">
    <source>
        <dbReference type="ARBA" id="ARBA00022801"/>
    </source>
</evidence>
<feature type="domain" description="Glycosyl transferase family 51" evidence="17">
    <location>
        <begin position="63"/>
        <end position="237"/>
    </location>
</feature>
<evidence type="ECO:0000256" key="4">
    <source>
        <dbReference type="ARBA" id="ARBA00022670"/>
    </source>
</evidence>
<keyword evidence="6 18" id="KW-0808">Transferase</keyword>
<accession>A0A164ZQL8</accession>
<evidence type="ECO:0000259" key="17">
    <source>
        <dbReference type="Pfam" id="PF00912"/>
    </source>
</evidence>
<evidence type="ECO:0000256" key="8">
    <source>
        <dbReference type="ARBA" id="ARBA00022960"/>
    </source>
</evidence>
<feature type="region of interest" description="Disordered" evidence="14">
    <location>
        <begin position="621"/>
        <end position="706"/>
    </location>
</feature>
<evidence type="ECO:0000256" key="2">
    <source>
        <dbReference type="ARBA" id="ARBA00007739"/>
    </source>
</evidence>
<dbReference type="GO" id="GO:0071555">
    <property type="term" value="P:cell wall organization"/>
    <property type="evidence" value="ECO:0007669"/>
    <property type="project" value="UniProtKB-KW"/>
</dbReference>
<evidence type="ECO:0000256" key="5">
    <source>
        <dbReference type="ARBA" id="ARBA00022676"/>
    </source>
</evidence>
<dbReference type="FunFam" id="1.10.3810.10:FF:000001">
    <property type="entry name" value="Penicillin-binding protein 1A"/>
    <property type="match status" value="1"/>
</dbReference>
<dbReference type="PANTHER" id="PTHR32282">
    <property type="entry name" value="BINDING PROTEIN TRANSPEPTIDASE, PUTATIVE-RELATED"/>
    <property type="match status" value="1"/>
</dbReference>
<feature type="transmembrane region" description="Helical" evidence="15">
    <location>
        <begin position="12"/>
        <end position="34"/>
    </location>
</feature>
<evidence type="ECO:0000256" key="1">
    <source>
        <dbReference type="ARBA" id="ARBA00007090"/>
    </source>
</evidence>
<comment type="similarity">
    <text evidence="2">In the N-terminal section; belongs to the glycosyltransferase 51 family.</text>
</comment>
<evidence type="ECO:0000256" key="15">
    <source>
        <dbReference type="SAM" id="Phobius"/>
    </source>
</evidence>
<dbReference type="InterPro" id="IPR012338">
    <property type="entry name" value="Beta-lactam/transpept-like"/>
</dbReference>
<keyword evidence="15" id="KW-1133">Transmembrane helix</keyword>
<dbReference type="GO" id="GO:0009252">
    <property type="term" value="P:peptidoglycan biosynthetic process"/>
    <property type="evidence" value="ECO:0007669"/>
    <property type="project" value="UniProtKB-KW"/>
</dbReference>
<comment type="similarity">
    <text evidence="1">In the C-terminal section; belongs to the transpeptidase family.</text>
</comment>
<dbReference type="GO" id="GO:0009002">
    <property type="term" value="F:serine-type D-Ala-D-Ala carboxypeptidase activity"/>
    <property type="evidence" value="ECO:0007669"/>
    <property type="project" value="UniProtKB-EC"/>
</dbReference>
<feature type="compositionally biased region" description="Pro residues" evidence="14">
    <location>
        <begin position="668"/>
        <end position="678"/>
    </location>
</feature>
<dbReference type="InterPro" id="IPR036950">
    <property type="entry name" value="PBP_transglycosylase"/>
</dbReference>
<dbReference type="InterPro" id="IPR023346">
    <property type="entry name" value="Lysozyme-like_dom_sf"/>
</dbReference>
<proteinExistence type="inferred from homology"/>
<keyword evidence="3" id="KW-0121">Carboxypeptidase</keyword>
<organism evidence="18 19">
    <name type="scientific">Candidatus Synechococcus spongiarum</name>
    <dbReference type="NCBI Taxonomy" id="431041"/>
    <lineage>
        <taxon>Bacteria</taxon>
        <taxon>Bacillati</taxon>
        <taxon>Cyanobacteriota</taxon>
        <taxon>Cyanophyceae</taxon>
        <taxon>Synechococcales</taxon>
        <taxon>Synechococcaceae</taxon>
        <taxon>Synechococcus</taxon>
    </lineage>
</organism>
<dbReference type="GO" id="GO:0030288">
    <property type="term" value="C:outer membrane-bounded periplasmic space"/>
    <property type="evidence" value="ECO:0007669"/>
    <property type="project" value="TreeGrafter"/>
</dbReference>
<sequence>MAHPRLSQQRKLGHTAAIGLGLGILGAVGLGAAIDLVDPQLPDVRELASFHRAQTITLLALDGQIIQQQGPITRDKIPAGQLPERLKQAFIAAEDRRFYEHSGIDGWGVARALVSNVQQWGVREGASTITQQLARMVFLSQEQTLARKMKEALLALKLERQLSKERILEQYINNVYLGSNAYGAADAAWVYFSKRPEQLTLPEAALIAGLPPAPSVYSPLVNPDLARQQRRSVLQSMRETGFITKEEEQQAHATPLNLKPAEPKHFASAAPYFTEWVERELPKILSLDQIERGGLTIRTTLNLDWQRHARQVLREHRPGQEIQGAMVAMDPATGQVRVMVGGQSFYDTQFNRATQALRSPGSTFKLFVYTAALQEGLNPSTVFIDQPTCFGEYCPGNFGNKYFGPITMKTALSRSVNTVAVQTMARIGADSVIATAQALELQGEMGRYWPLALGAYEQTLLDMTAAYAAVNNRGVHVPPIPFLTVTGPDGEELWNGERDGRPGRRVLDAQVADTMVWMLQDVVRSGTGIAAQLPDQRPVAGKTGTSQRNRDLWFIGSIPQLTTGVWYGYDDERDTKQVSGEAAWTWKQFMLPIVATLPRQDFPPLPASMVQRMKRQEVQNLKNLPQVNQGPPPLAGPGENPSPTFVGPQPQAPQASPGRGNGDGDAPQEPPVALPSPLPSQQQQPLRPLDPETNEFDLGDIPPFQG</sequence>